<dbReference type="Proteomes" id="UP000748531">
    <property type="component" value="Unassembled WGS sequence"/>
</dbReference>
<evidence type="ECO:0000313" key="1">
    <source>
        <dbReference type="EMBL" id="KAF5400021.1"/>
    </source>
</evidence>
<name>A0A8J4TC28_9TREM</name>
<proteinExistence type="predicted"/>
<keyword evidence="2" id="KW-1185">Reference proteome</keyword>
<reference evidence="1" key="1">
    <citation type="submission" date="2019-05" db="EMBL/GenBank/DDBJ databases">
        <title>Annotation for the trematode Paragonimus heterotremus.</title>
        <authorList>
            <person name="Choi Y.-J."/>
        </authorList>
    </citation>
    <scope>NUCLEOTIDE SEQUENCE</scope>
    <source>
        <strain evidence="1">LC</strain>
    </source>
</reference>
<comment type="caution">
    <text evidence="1">The sequence shown here is derived from an EMBL/GenBank/DDBJ whole genome shotgun (WGS) entry which is preliminary data.</text>
</comment>
<dbReference type="OrthoDB" id="6253269at2759"/>
<organism evidence="1 2">
    <name type="scientific">Paragonimus heterotremus</name>
    <dbReference type="NCBI Taxonomy" id="100268"/>
    <lineage>
        <taxon>Eukaryota</taxon>
        <taxon>Metazoa</taxon>
        <taxon>Spiralia</taxon>
        <taxon>Lophotrochozoa</taxon>
        <taxon>Platyhelminthes</taxon>
        <taxon>Trematoda</taxon>
        <taxon>Digenea</taxon>
        <taxon>Plagiorchiida</taxon>
        <taxon>Troglotremata</taxon>
        <taxon>Troglotrematidae</taxon>
        <taxon>Paragonimus</taxon>
    </lineage>
</organism>
<dbReference type="EMBL" id="LUCH01003534">
    <property type="protein sequence ID" value="KAF5400021.1"/>
    <property type="molecule type" value="Genomic_DNA"/>
</dbReference>
<dbReference type="AlphaFoldDB" id="A0A8J4TC28"/>
<evidence type="ECO:0000313" key="2">
    <source>
        <dbReference type="Proteomes" id="UP000748531"/>
    </source>
</evidence>
<accession>A0A8J4TC28</accession>
<sequence length="141" mass="16540">MERQFDQHHGTEAREFHKGDPVFVLKFQGHEGSWVPGTVTQHRGNVSYELTVHGKKETHHINHIRRRHPNICDRSEDISELPLDILLVTFELPTNTTESNTEENLARENPIIEIRHSRRTRALVKRFNVDPPIRSYEWCSS</sequence>
<protein>
    <submittedName>
        <fullName evidence="1">Uncharacterized protein</fullName>
    </submittedName>
</protein>
<gene>
    <name evidence="1" type="ORF">PHET_06294</name>
</gene>